<dbReference type="EMBL" id="KN838575">
    <property type="protein sequence ID" value="KIK03926.1"/>
    <property type="molecule type" value="Genomic_DNA"/>
</dbReference>
<protein>
    <recommendedName>
        <fullName evidence="3">Protein YOP1</fullName>
    </recommendedName>
</protein>
<accession>A0A0C9XG98</accession>
<evidence type="ECO:0000313" key="1">
    <source>
        <dbReference type="EMBL" id="KIK03926.1"/>
    </source>
</evidence>
<sequence length="222" mass="25354">MGSPASQHTCVNFKLRLEKPVSLQIPDVRVLNPFACTVQAWRAVGTPIPLQVIDKRSLTETPTMLLFVPILRLAMLFLNVYDSYKTLKFPPPSSRRNDGLPSVRDMTQRKRDMKGCLAVWIVWCCFAVYERFGEAIVSLFIPFYDEFKSIVLLLLIFKRARAAEPIYLHIIRPLLKPCASTLDASLELLLMIGDFIFALSAFPVKLGLELWEKPFGFDQFLL</sequence>
<dbReference type="HOGENOM" id="CLU_1245554_0_0_1"/>
<reference evidence="1 2" key="1">
    <citation type="submission" date="2014-04" db="EMBL/GenBank/DDBJ databases">
        <authorList>
            <consortium name="DOE Joint Genome Institute"/>
            <person name="Kuo A."/>
            <person name="Kohler A."/>
            <person name="Nagy L.G."/>
            <person name="Floudas D."/>
            <person name="Copeland A."/>
            <person name="Barry K.W."/>
            <person name="Cichocki N."/>
            <person name="Veneault-Fourrey C."/>
            <person name="LaButti K."/>
            <person name="Lindquist E.A."/>
            <person name="Lipzen A."/>
            <person name="Lundell T."/>
            <person name="Morin E."/>
            <person name="Murat C."/>
            <person name="Sun H."/>
            <person name="Tunlid A."/>
            <person name="Henrissat B."/>
            <person name="Grigoriev I.V."/>
            <person name="Hibbett D.S."/>
            <person name="Martin F."/>
            <person name="Nordberg H.P."/>
            <person name="Cantor M.N."/>
            <person name="Hua S.X."/>
        </authorList>
    </citation>
    <scope>NUCLEOTIDE SEQUENCE [LARGE SCALE GENOMIC DNA]</scope>
    <source>
        <strain evidence="1 2">LaAM-08-1</strain>
    </source>
</reference>
<gene>
    <name evidence="1" type="ORF">K443DRAFT_458825</name>
</gene>
<name>A0A0C9XG98_9AGAR</name>
<proteinExistence type="predicted"/>
<keyword evidence="2" id="KW-1185">Reference proteome</keyword>
<evidence type="ECO:0008006" key="3">
    <source>
        <dbReference type="Google" id="ProtNLM"/>
    </source>
</evidence>
<reference evidence="2" key="2">
    <citation type="submission" date="2015-01" db="EMBL/GenBank/DDBJ databases">
        <title>Evolutionary Origins and Diversification of the Mycorrhizal Mutualists.</title>
        <authorList>
            <consortium name="DOE Joint Genome Institute"/>
            <consortium name="Mycorrhizal Genomics Consortium"/>
            <person name="Kohler A."/>
            <person name="Kuo A."/>
            <person name="Nagy L.G."/>
            <person name="Floudas D."/>
            <person name="Copeland A."/>
            <person name="Barry K.W."/>
            <person name="Cichocki N."/>
            <person name="Veneault-Fourrey C."/>
            <person name="LaButti K."/>
            <person name="Lindquist E.A."/>
            <person name="Lipzen A."/>
            <person name="Lundell T."/>
            <person name="Morin E."/>
            <person name="Murat C."/>
            <person name="Riley R."/>
            <person name="Ohm R."/>
            <person name="Sun H."/>
            <person name="Tunlid A."/>
            <person name="Henrissat B."/>
            <person name="Grigoriev I.V."/>
            <person name="Hibbett D.S."/>
            <person name="Martin F."/>
        </authorList>
    </citation>
    <scope>NUCLEOTIDE SEQUENCE [LARGE SCALE GENOMIC DNA]</scope>
    <source>
        <strain evidence="2">LaAM-08-1</strain>
    </source>
</reference>
<dbReference type="OrthoDB" id="434647at2759"/>
<dbReference type="Pfam" id="PF03134">
    <property type="entry name" value="TB2_DP1_HVA22"/>
    <property type="match status" value="1"/>
</dbReference>
<dbReference type="STRING" id="1095629.A0A0C9XG98"/>
<dbReference type="InterPro" id="IPR004345">
    <property type="entry name" value="TB2_DP1_HVA22"/>
</dbReference>
<evidence type="ECO:0000313" key="2">
    <source>
        <dbReference type="Proteomes" id="UP000054477"/>
    </source>
</evidence>
<dbReference type="AlphaFoldDB" id="A0A0C9XG98"/>
<dbReference type="Proteomes" id="UP000054477">
    <property type="component" value="Unassembled WGS sequence"/>
</dbReference>
<organism evidence="1 2">
    <name type="scientific">Laccaria amethystina LaAM-08-1</name>
    <dbReference type="NCBI Taxonomy" id="1095629"/>
    <lineage>
        <taxon>Eukaryota</taxon>
        <taxon>Fungi</taxon>
        <taxon>Dikarya</taxon>
        <taxon>Basidiomycota</taxon>
        <taxon>Agaricomycotina</taxon>
        <taxon>Agaricomycetes</taxon>
        <taxon>Agaricomycetidae</taxon>
        <taxon>Agaricales</taxon>
        <taxon>Agaricineae</taxon>
        <taxon>Hydnangiaceae</taxon>
        <taxon>Laccaria</taxon>
    </lineage>
</organism>